<reference evidence="1" key="1">
    <citation type="journal article" date="2023" name="Front. Mar. Sci.">
        <title>A new Merluccius polli reference genome to investigate the effects of global change in West African waters.</title>
        <authorList>
            <person name="Mateo J.L."/>
            <person name="Blanco-Fernandez C."/>
            <person name="Garcia-Vazquez E."/>
            <person name="Machado-Schiaffino G."/>
        </authorList>
    </citation>
    <scope>NUCLEOTIDE SEQUENCE</scope>
    <source>
        <strain evidence="1">C29</strain>
        <tissue evidence="1">Fin</tissue>
    </source>
</reference>
<proteinExistence type="predicted"/>
<keyword evidence="2" id="KW-1185">Reference proteome</keyword>
<accession>A0AA47NR36</accession>
<protein>
    <submittedName>
        <fullName evidence="1">Uncharacterized protein</fullName>
    </submittedName>
</protein>
<sequence>MLRKKKMDMCFKPKKHFLELADGMRANSVASKSGDAVAFLVNSEGCDQLIHKDGTKFHIKDYNRLYYLNINSSKTDVGCHACYDIKTWHEILGHCNYDDVSEQENVADRMKIKRTIDRSNLNREVCTQGTFWFGVETVDLMEEQREHLS</sequence>
<dbReference type="AlphaFoldDB" id="A0AA47NR36"/>
<evidence type="ECO:0000313" key="2">
    <source>
        <dbReference type="Proteomes" id="UP001174136"/>
    </source>
</evidence>
<evidence type="ECO:0000313" key="1">
    <source>
        <dbReference type="EMBL" id="KAK0133342.1"/>
    </source>
</evidence>
<gene>
    <name evidence="1" type="ORF">N1851_031139</name>
</gene>
<dbReference type="EMBL" id="JAOPHQ010005993">
    <property type="protein sequence ID" value="KAK0133342.1"/>
    <property type="molecule type" value="Genomic_DNA"/>
</dbReference>
<name>A0AA47NR36_MERPO</name>
<comment type="caution">
    <text evidence="1">The sequence shown here is derived from an EMBL/GenBank/DDBJ whole genome shotgun (WGS) entry which is preliminary data.</text>
</comment>
<organism evidence="1 2">
    <name type="scientific">Merluccius polli</name>
    <name type="common">Benguela hake</name>
    <name type="synonym">Merluccius cadenati</name>
    <dbReference type="NCBI Taxonomy" id="89951"/>
    <lineage>
        <taxon>Eukaryota</taxon>
        <taxon>Metazoa</taxon>
        <taxon>Chordata</taxon>
        <taxon>Craniata</taxon>
        <taxon>Vertebrata</taxon>
        <taxon>Euteleostomi</taxon>
        <taxon>Actinopterygii</taxon>
        <taxon>Neopterygii</taxon>
        <taxon>Teleostei</taxon>
        <taxon>Neoteleostei</taxon>
        <taxon>Acanthomorphata</taxon>
        <taxon>Zeiogadaria</taxon>
        <taxon>Gadariae</taxon>
        <taxon>Gadiformes</taxon>
        <taxon>Gadoidei</taxon>
        <taxon>Merlucciidae</taxon>
        <taxon>Merluccius</taxon>
    </lineage>
</organism>
<dbReference type="Proteomes" id="UP001174136">
    <property type="component" value="Unassembled WGS sequence"/>
</dbReference>